<dbReference type="Pfam" id="PF02534">
    <property type="entry name" value="T4SS-DNA_transf"/>
    <property type="match status" value="2"/>
</dbReference>
<sequence length="525" mass="59334">MRARILKFIWNYHLILLVAVGIVICICVPKLSDLLAEQLPEPVRVICTPISWIFGGIMFGLICAFSIRRSVYRVKTRGRSYSQDYRRYKRGYSELIDYYTDADPYQMDADCLPEISWKETEGVMLGKYGKKIIKRDSEGVGNLATFGLPGCGKTTGQIIPTALQFAGSVLAIDIKGDILNSTKDKRRIKVFNPEEPESSCHFNPIEGLAESPVHERKLFLERISFILVQDESDSAGKYFVEGGRNFFCGISLYLLHQKAQITFPEIVSEILHGNAIEWVEKIIDGDCGEAQEYLASYWGSNEKNVAGCYNAISKALLPFGSGPLETLLNGRGEVISVNTLEEGHDVYIEIPQDKIKVYAPVTTLIVQNFMTGFMRRPDASRGEKLRPIIFLLDEFPQLRFEFDTLSAGLSTLRSKGVTLFLAQQSIAQIEKRYGEAGCREIIDTCAYISILSAQDPKSREFFQKLIGTRKVLRISNSENRKDVSRSINESRESIFQPEDFGNLDEKLIIYANGRYIKAEKIKCYE</sequence>
<organism evidence="8 9">
    <name type="scientific">Wansuia hejianensis</name>
    <dbReference type="NCBI Taxonomy" id="2763667"/>
    <lineage>
        <taxon>Bacteria</taxon>
        <taxon>Bacillati</taxon>
        <taxon>Bacillota</taxon>
        <taxon>Clostridia</taxon>
        <taxon>Lachnospirales</taxon>
        <taxon>Lachnospiraceae</taxon>
        <taxon>Wansuia</taxon>
    </lineage>
</organism>
<keyword evidence="3" id="KW-1003">Cell membrane</keyword>
<evidence type="ECO:0000256" key="7">
    <source>
        <dbReference type="SAM" id="Phobius"/>
    </source>
</evidence>
<dbReference type="Proteomes" id="UP000515860">
    <property type="component" value="Chromosome"/>
</dbReference>
<comment type="subcellular location">
    <subcellularLocation>
        <location evidence="1">Cell membrane</location>
        <topology evidence="1">Multi-pass membrane protein</topology>
    </subcellularLocation>
</comment>
<dbReference type="Gene3D" id="3.40.50.300">
    <property type="entry name" value="P-loop containing nucleotide triphosphate hydrolases"/>
    <property type="match status" value="1"/>
</dbReference>
<comment type="similarity">
    <text evidence="2">Belongs to the VirD4/TraG family.</text>
</comment>
<keyword evidence="6 7" id="KW-0472">Membrane</keyword>
<evidence type="ECO:0000313" key="8">
    <source>
        <dbReference type="EMBL" id="QNM08306.1"/>
    </source>
</evidence>
<evidence type="ECO:0000256" key="5">
    <source>
        <dbReference type="ARBA" id="ARBA00022989"/>
    </source>
</evidence>
<accession>A0A7G9GBX4</accession>
<evidence type="ECO:0000256" key="3">
    <source>
        <dbReference type="ARBA" id="ARBA00022475"/>
    </source>
</evidence>
<dbReference type="PANTHER" id="PTHR37937:SF1">
    <property type="entry name" value="CONJUGATIVE TRANSFER: DNA TRANSPORT"/>
    <property type="match status" value="1"/>
</dbReference>
<dbReference type="InterPro" id="IPR051539">
    <property type="entry name" value="T4SS-coupling_protein"/>
</dbReference>
<feature type="transmembrane region" description="Helical" evidence="7">
    <location>
        <begin position="12"/>
        <end position="31"/>
    </location>
</feature>
<dbReference type="PANTHER" id="PTHR37937">
    <property type="entry name" value="CONJUGATIVE TRANSFER: DNA TRANSPORT"/>
    <property type="match status" value="1"/>
</dbReference>
<dbReference type="InterPro" id="IPR003688">
    <property type="entry name" value="TraG/VirD4"/>
</dbReference>
<dbReference type="RefSeq" id="WP_118648513.1">
    <property type="nucleotide sequence ID" value="NZ_CP060635.1"/>
</dbReference>
<keyword evidence="9" id="KW-1185">Reference proteome</keyword>
<dbReference type="EMBL" id="CP060635">
    <property type="protein sequence ID" value="QNM08306.1"/>
    <property type="molecule type" value="Genomic_DNA"/>
</dbReference>
<name>A0A7G9GBX4_9FIRM</name>
<dbReference type="SUPFAM" id="SSF52540">
    <property type="entry name" value="P-loop containing nucleoside triphosphate hydrolases"/>
    <property type="match status" value="1"/>
</dbReference>
<keyword evidence="5 7" id="KW-1133">Transmembrane helix</keyword>
<evidence type="ECO:0000256" key="6">
    <source>
        <dbReference type="ARBA" id="ARBA00023136"/>
    </source>
</evidence>
<evidence type="ECO:0000313" key="9">
    <source>
        <dbReference type="Proteomes" id="UP000515860"/>
    </source>
</evidence>
<protein>
    <submittedName>
        <fullName evidence="8">Type IV secretory system conjugative DNA transfer family protein</fullName>
    </submittedName>
</protein>
<evidence type="ECO:0000256" key="2">
    <source>
        <dbReference type="ARBA" id="ARBA00008806"/>
    </source>
</evidence>
<gene>
    <name evidence="8" type="ORF">H9Q79_15690</name>
</gene>
<keyword evidence="4 7" id="KW-0812">Transmembrane</keyword>
<dbReference type="CDD" id="cd01127">
    <property type="entry name" value="TrwB_TraG_TraD_VirD4"/>
    <property type="match status" value="1"/>
</dbReference>
<evidence type="ECO:0000256" key="4">
    <source>
        <dbReference type="ARBA" id="ARBA00022692"/>
    </source>
</evidence>
<dbReference type="GO" id="GO:0005886">
    <property type="term" value="C:plasma membrane"/>
    <property type="evidence" value="ECO:0007669"/>
    <property type="project" value="UniProtKB-SubCell"/>
</dbReference>
<reference evidence="8 9" key="1">
    <citation type="submission" date="2020-08" db="EMBL/GenBank/DDBJ databases">
        <authorList>
            <person name="Liu C."/>
            <person name="Sun Q."/>
        </authorList>
    </citation>
    <scope>NUCLEOTIDE SEQUENCE [LARGE SCALE GENOMIC DNA]</scope>
    <source>
        <strain evidence="8 9">NSJ-29</strain>
    </source>
</reference>
<feature type="transmembrane region" description="Helical" evidence="7">
    <location>
        <begin position="43"/>
        <end position="67"/>
    </location>
</feature>
<proteinExistence type="inferred from homology"/>
<dbReference type="AlphaFoldDB" id="A0A7G9GBX4"/>
<dbReference type="KEGG" id="whj:H9Q79_15690"/>
<dbReference type="InterPro" id="IPR027417">
    <property type="entry name" value="P-loop_NTPase"/>
</dbReference>
<evidence type="ECO:0000256" key="1">
    <source>
        <dbReference type="ARBA" id="ARBA00004651"/>
    </source>
</evidence>